<name>A0ABV6GAT0_9BACI</name>
<evidence type="ECO:0000256" key="1">
    <source>
        <dbReference type="SAM" id="MobiDB-lite"/>
    </source>
</evidence>
<dbReference type="Proteomes" id="UP001589854">
    <property type="component" value="Unassembled WGS sequence"/>
</dbReference>
<sequence length="49" mass="5716">MTKSQNNNQEFAEEIGGVQEQDQKLQKARKQGRKRRNEPKNAQESNEQS</sequence>
<evidence type="ECO:0008006" key="4">
    <source>
        <dbReference type="Google" id="ProtNLM"/>
    </source>
</evidence>
<gene>
    <name evidence="2" type="ORF">ACFFIX_02390</name>
</gene>
<organism evidence="2 3">
    <name type="scientific">Metabacillus herbersteinensis</name>
    <dbReference type="NCBI Taxonomy" id="283816"/>
    <lineage>
        <taxon>Bacteria</taxon>
        <taxon>Bacillati</taxon>
        <taxon>Bacillota</taxon>
        <taxon>Bacilli</taxon>
        <taxon>Bacillales</taxon>
        <taxon>Bacillaceae</taxon>
        <taxon>Metabacillus</taxon>
    </lineage>
</organism>
<feature type="compositionally biased region" description="Polar residues" evidence="1">
    <location>
        <begin position="1"/>
        <end position="10"/>
    </location>
</feature>
<keyword evidence="3" id="KW-1185">Reference proteome</keyword>
<protein>
    <recommendedName>
        <fullName evidence="4">YfhD family protein</fullName>
    </recommendedName>
</protein>
<feature type="compositionally biased region" description="Basic residues" evidence="1">
    <location>
        <begin position="26"/>
        <end position="37"/>
    </location>
</feature>
<accession>A0ABV6GAT0</accession>
<evidence type="ECO:0000313" key="3">
    <source>
        <dbReference type="Proteomes" id="UP001589854"/>
    </source>
</evidence>
<evidence type="ECO:0000313" key="2">
    <source>
        <dbReference type="EMBL" id="MFC0270309.1"/>
    </source>
</evidence>
<comment type="caution">
    <text evidence="2">The sequence shown here is derived from an EMBL/GenBank/DDBJ whole genome shotgun (WGS) entry which is preliminary data.</text>
</comment>
<dbReference type="EMBL" id="JBHLVO010000001">
    <property type="protein sequence ID" value="MFC0270309.1"/>
    <property type="molecule type" value="Genomic_DNA"/>
</dbReference>
<dbReference type="RefSeq" id="WP_378930111.1">
    <property type="nucleotide sequence ID" value="NZ_JBHLVO010000001.1"/>
</dbReference>
<proteinExistence type="predicted"/>
<feature type="compositionally biased region" description="Polar residues" evidence="1">
    <location>
        <begin position="40"/>
        <end position="49"/>
    </location>
</feature>
<feature type="region of interest" description="Disordered" evidence="1">
    <location>
        <begin position="1"/>
        <end position="49"/>
    </location>
</feature>
<reference evidence="2 3" key="1">
    <citation type="submission" date="2024-09" db="EMBL/GenBank/DDBJ databases">
        <authorList>
            <person name="Sun Q."/>
            <person name="Mori K."/>
        </authorList>
    </citation>
    <scope>NUCLEOTIDE SEQUENCE [LARGE SCALE GENOMIC DNA]</scope>
    <source>
        <strain evidence="2 3">CCM 7228</strain>
    </source>
</reference>